<protein>
    <submittedName>
        <fullName evidence="8">S8 family serine peptidase</fullName>
    </submittedName>
</protein>
<evidence type="ECO:0000313" key="9">
    <source>
        <dbReference type="Proteomes" id="UP000629098"/>
    </source>
</evidence>
<dbReference type="RefSeq" id="WP_190825659.1">
    <property type="nucleotide sequence ID" value="NZ_CAWPPI010000021.1"/>
</dbReference>
<feature type="active site" description="Charge relay system" evidence="5">
    <location>
        <position position="187"/>
    </location>
</feature>
<comment type="caution">
    <text evidence="8">The sequence shown here is derived from an EMBL/GenBank/DDBJ whole genome shotgun (WGS) entry which is preliminary data.</text>
</comment>
<dbReference type="Pfam" id="PF00082">
    <property type="entry name" value="Peptidase_S8"/>
    <property type="match status" value="1"/>
</dbReference>
<dbReference type="PROSITE" id="PS00138">
    <property type="entry name" value="SUBTILASE_SER"/>
    <property type="match status" value="1"/>
</dbReference>
<dbReference type="SUPFAM" id="SSF52743">
    <property type="entry name" value="Subtilisin-like"/>
    <property type="match status" value="1"/>
</dbReference>
<dbReference type="InterPro" id="IPR000209">
    <property type="entry name" value="Peptidase_S8/S53_dom"/>
</dbReference>
<keyword evidence="3 5" id="KW-0378">Hydrolase</keyword>
<dbReference type="InterPro" id="IPR023827">
    <property type="entry name" value="Peptidase_S8_Asp-AS"/>
</dbReference>
<dbReference type="PRINTS" id="PR00723">
    <property type="entry name" value="SUBTILISIN"/>
</dbReference>
<comment type="similarity">
    <text evidence="1 5 6">Belongs to the peptidase S8 family.</text>
</comment>
<dbReference type="PROSITE" id="PS51892">
    <property type="entry name" value="SUBTILASE"/>
    <property type="match status" value="1"/>
</dbReference>
<dbReference type="InterPro" id="IPR036852">
    <property type="entry name" value="Peptidase_S8/S53_dom_sf"/>
</dbReference>
<feature type="domain" description="Peptidase S8/S53" evidence="7">
    <location>
        <begin position="140"/>
        <end position="391"/>
    </location>
</feature>
<dbReference type="PANTHER" id="PTHR43806">
    <property type="entry name" value="PEPTIDASE S8"/>
    <property type="match status" value="1"/>
</dbReference>
<keyword evidence="4 5" id="KW-0720">Serine protease</keyword>
<dbReference type="Proteomes" id="UP000629098">
    <property type="component" value="Unassembled WGS sequence"/>
</dbReference>
<feature type="active site" description="Charge relay system" evidence="5">
    <location>
        <position position="344"/>
    </location>
</feature>
<dbReference type="EMBL" id="JACXAE010000021">
    <property type="protein sequence ID" value="MBD2771360.1"/>
    <property type="molecule type" value="Genomic_DNA"/>
</dbReference>
<dbReference type="InterPro" id="IPR050131">
    <property type="entry name" value="Peptidase_S8_subtilisin-like"/>
</dbReference>
<dbReference type="AlphaFoldDB" id="A0A8J7CAE9"/>
<dbReference type="PROSITE" id="PS00137">
    <property type="entry name" value="SUBTILASE_HIS"/>
    <property type="match status" value="1"/>
</dbReference>
<evidence type="ECO:0000259" key="7">
    <source>
        <dbReference type="Pfam" id="PF00082"/>
    </source>
</evidence>
<gene>
    <name evidence="8" type="ORF">ICL16_04300</name>
</gene>
<evidence type="ECO:0000256" key="4">
    <source>
        <dbReference type="ARBA" id="ARBA00022825"/>
    </source>
</evidence>
<dbReference type="InterPro" id="IPR022398">
    <property type="entry name" value="Peptidase_S8_His-AS"/>
</dbReference>
<sequence length="399" mass="43241">MSVYIIRPQTTSVARSLKLQSRNFTPESRPAQVAEVVNFWQEDPVYREIEHWLEDAEEISKYPDYSGITGATVVEMPDEEAQRLRRELPKAIVLRDQPIELIQPERNVAGTKDKVTAADLWHLDAIALNKARQQGFTGTGKNITVAILDTGINDTHPELQGKVVESYSFNIRLRQIQSIPCQDTDGHGTHVAGLICGQQVGVAPETNLINSVLIPRGIGNLSDLILWLEWLGTRLDVNIVNISAGIPIYFDEISDLIDTLLAVGILPVCAAGNDGINRTNAPANCRGAVSVGATNFNGKVAYFSGSGTISINHHLYNVPYLVAPGQGVYSSVEGGGYEAWDGTSMATPIVSGIAALILEKYNKQITVGHLFDAVLSTCKDLGQDSNRQGKGLVQVTAAL</sequence>
<organism evidence="8 9">
    <name type="scientific">Iningainema tapete BLCC-T55</name>
    <dbReference type="NCBI Taxonomy" id="2748662"/>
    <lineage>
        <taxon>Bacteria</taxon>
        <taxon>Bacillati</taxon>
        <taxon>Cyanobacteriota</taxon>
        <taxon>Cyanophyceae</taxon>
        <taxon>Nostocales</taxon>
        <taxon>Scytonemataceae</taxon>
        <taxon>Iningainema tapete</taxon>
    </lineage>
</organism>
<dbReference type="Gene3D" id="3.40.50.200">
    <property type="entry name" value="Peptidase S8/S53 domain"/>
    <property type="match status" value="1"/>
</dbReference>
<keyword evidence="9" id="KW-1185">Reference proteome</keyword>
<dbReference type="GO" id="GO:0004252">
    <property type="term" value="F:serine-type endopeptidase activity"/>
    <property type="evidence" value="ECO:0007669"/>
    <property type="project" value="UniProtKB-UniRule"/>
</dbReference>
<dbReference type="InterPro" id="IPR023828">
    <property type="entry name" value="Peptidase_S8_Ser-AS"/>
</dbReference>
<dbReference type="PROSITE" id="PS00136">
    <property type="entry name" value="SUBTILASE_ASP"/>
    <property type="match status" value="1"/>
</dbReference>
<evidence type="ECO:0000256" key="5">
    <source>
        <dbReference type="PROSITE-ProRule" id="PRU01240"/>
    </source>
</evidence>
<evidence type="ECO:0000256" key="1">
    <source>
        <dbReference type="ARBA" id="ARBA00011073"/>
    </source>
</evidence>
<evidence type="ECO:0000256" key="2">
    <source>
        <dbReference type="ARBA" id="ARBA00022670"/>
    </source>
</evidence>
<reference evidence="8" key="1">
    <citation type="submission" date="2020-09" db="EMBL/GenBank/DDBJ databases">
        <title>Iningainema tapete sp. nov. (Scytonemataceae, Cyanobacteria) from greenhouses in central Florida (USA) produces two types of nodularin with biosynthetic potential for microcystin-LR and anabaenopeptins.</title>
        <authorList>
            <person name="Berthold D.E."/>
            <person name="Lefler F.W."/>
            <person name="Huang I.-S."/>
            <person name="Abdulla H."/>
            <person name="Zimba P.V."/>
            <person name="Laughinghouse H.D. IV."/>
        </authorList>
    </citation>
    <scope>NUCLEOTIDE SEQUENCE</scope>
    <source>
        <strain evidence="8">BLCCT55</strain>
    </source>
</reference>
<dbReference type="GO" id="GO:0006508">
    <property type="term" value="P:proteolysis"/>
    <property type="evidence" value="ECO:0007669"/>
    <property type="project" value="UniProtKB-KW"/>
</dbReference>
<feature type="active site" description="Charge relay system" evidence="5">
    <location>
        <position position="149"/>
    </location>
</feature>
<evidence type="ECO:0000313" key="8">
    <source>
        <dbReference type="EMBL" id="MBD2771360.1"/>
    </source>
</evidence>
<evidence type="ECO:0000256" key="6">
    <source>
        <dbReference type="RuleBase" id="RU003355"/>
    </source>
</evidence>
<name>A0A8J7CAE9_9CYAN</name>
<keyword evidence="2 5" id="KW-0645">Protease</keyword>
<dbReference type="InterPro" id="IPR015500">
    <property type="entry name" value="Peptidase_S8_subtilisin-rel"/>
</dbReference>
<dbReference type="PANTHER" id="PTHR43806:SF11">
    <property type="entry name" value="CEREVISIN-RELATED"/>
    <property type="match status" value="1"/>
</dbReference>
<accession>A0A8J7CAE9</accession>
<proteinExistence type="inferred from homology"/>
<evidence type="ECO:0000256" key="3">
    <source>
        <dbReference type="ARBA" id="ARBA00022801"/>
    </source>
</evidence>